<dbReference type="GO" id="GO:0003980">
    <property type="term" value="F:UDP-glucose:glycoprotein glucosyltransferase activity"/>
    <property type="evidence" value="ECO:0007669"/>
    <property type="project" value="InterPro"/>
</dbReference>
<dbReference type="Pfam" id="PF18402">
    <property type="entry name" value="Thioredoxin_14"/>
    <property type="match status" value="1"/>
</dbReference>
<dbReference type="Pfam" id="PF18401">
    <property type="entry name" value="Thioredoxin_13"/>
    <property type="match status" value="1"/>
</dbReference>
<keyword evidence="17" id="KW-1185">Reference proteome</keyword>
<dbReference type="Pfam" id="PF18404">
    <property type="entry name" value="Glyco_transf_24"/>
    <property type="match status" value="1"/>
</dbReference>
<feature type="chain" id="PRO_5025435448" description="UDP-glucose:glycoprotein glucosyltransferase" evidence="10">
    <location>
        <begin position="26"/>
        <end position="1499"/>
    </location>
</feature>
<evidence type="ECO:0000256" key="3">
    <source>
        <dbReference type="ARBA" id="ARBA00004922"/>
    </source>
</evidence>
<evidence type="ECO:0000259" key="12">
    <source>
        <dbReference type="Pfam" id="PF18401"/>
    </source>
</evidence>
<dbReference type="OrthoDB" id="27683at2759"/>
<protein>
    <recommendedName>
        <fullName evidence="18">UDP-glucose:glycoprotein glucosyltransferase</fullName>
    </recommendedName>
</protein>
<organism evidence="16 17">
    <name type="scientific">Microthyrium microscopicum</name>
    <dbReference type="NCBI Taxonomy" id="703497"/>
    <lineage>
        <taxon>Eukaryota</taxon>
        <taxon>Fungi</taxon>
        <taxon>Dikarya</taxon>
        <taxon>Ascomycota</taxon>
        <taxon>Pezizomycotina</taxon>
        <taxon>Dothideomycetes</taxon>
        <taxon>Dothideomycetes incertae sedis</taxon>
        <taxon>Microthyriales</taxon>
        <taxon>Microthyriaceae</taxon>
        <taxon>Microthyrium</taxon>
    </lineage>
</organism>
<accession>A0A6A6UEW4</accession>
<evidence type="ECO:0000256" key="6">
    <source>
        <dbReference type="ARBA" id="ARBA00022729"/>
    </source>
</evidence>
<feature type="region of interest" description="Disordered" evidence="9">
    <location>
        <begin position="1456"/>
        <end position="1499"/>
    </location>
</feature>
<feature type="signal peptide" evidence="10">
    <location>
        <begin position="1"/>
        <end position="25"/>
    </location>
</feature>
<feature type="domain" description="UGGT thioredoxin-like" evidence="11">
    <location>
        <begin position="39"/>
        <end position="223"/>
    </location>
</feature>
<feature type="domain" description="UGGT thioredoxin-like" evidence="12">
    <location>
        <begin position="273"/>
        <end position="403"/>
    </location>
</feature>
<dbReference type="FunFam" id="3.90.550.10:FF:000065">
    <property type="entry name" value="UDP-glucose:glycoprotein glucosyltransferase, putative"/>
    <property type="match status" value="1"/>
</dbReference>
<evidence type="ECO:0000256" key="7">
    <source>
        <dbReference type="ARBA" id="ARBA00022824"/>
    </source>
</evidence>
<reference evidence="16" key="1">
    <citation type="journal article" date="2020" name="Stud. Mycol.">
        <title>101 Dothideomycetes genomes: a test case for predicting lifestyles and emergence of pathogens.</title>
        <authorList>
            <person name="Haridas S."/>
            <person name="Albert R."/>
            <person name="Binder M."/>
            <person name="Bloem J."/>
            <person name="Labutti K."/>
            <person name="Salamov A."/>
            <person name="Andreopoulos B."/>
            <person name="Baker S."/>
            <person name="Barry K."/>
            <person name="Bills G."/>
            <person name="Bluhm B."/>
            <person name="Cannon C."/>
            <person name="Castanera R."/>
            <person name="Culley D."/>
            <person name="Daum C."/>
            <person name="Ezra D."/>
            <person name="Gonzalez J."/>
            <person name="Henrissat B."/>
            <person name="Kuo A."/>
            <person name="Liang C."/>
            <person name="Lipzen A."/>
            <person name="Lutzoni F."/>
            <person name="Magnuson J."/>
            <person name="Mondo S."/>
            <person name="Nolan M."/>
            <person name="Ohm R."/>
            <person name="Pangilinan J."/>
            <person name="Park H.-J."/>
            <person name="Ramirez L."/>
            <person name="Alfaro M."/>
            <person name="Sun H."/>
            <person name="Tritt A."/>
            <person name="Yoshinaga Y."/>
            <person name="Zwiers L.-H."/>
            <person name="Turgeon B."/>
            <person name="Goodwin S."/>
            <person name="Spatafora J."/>
            <person name="Crous P."/>
            <person name="Grigoriev I."/>
        </authorList>
    </citation>
    <scope>NUCLEOTIDE SEQUENCE</scope>
    <source>
        <strain evidence="16">CBS 115976</strain>
    </source>
</reference>
<feature type="domain" description="Glucosyltransferase 24 catalytic" evidence="15">
    <location>
        <begin position="1188"/>
        <end position="1455"/>
    </location>
</feature>
<dbReference type="GO" id="GO:0036503">
    <property type="term" value="P:ERAD pathway"/>
    <property type="evidence" value="ECO:0007669"/>
    <property type="project" value="TreeGrafter"/>
</dbReference>
<evidence type="ECO:0000259" key="13">
    <source>
        <dbReference type="Pfam" id="PF18402"/>
    </source>
</evidence>
<evidence type="ECO:0000259" key="11">
    <source>
        <dbReference type="Pfam" id="PF18400"/>
    </source>
</evidence>
<feature type="region of interest" description="Disordered" evidence="9">
    <location>
        <begin position="250"/>
        <end position="272"/>
    </location>
</feature>
<evidence type="ECO:0000259" key="15">
    <source>
        <dbReference type="Pfam" id="PF18404"/>
    </source>
</evidence>
<gene>
    <name evidence="16" type="ORF">BT63DRAFT_385109</name>
</gene>
<sequence length="1499" mass="169404">MRSFTWRSAAHLLFLFAAFPLRATANPSINVDVQAAFASPPFIIELLETAADEKPDVYFPILDRIAEGYFESSNTDKELYQRFLTLLKNDKLITDPESLSALKFALSIRNSAPRIQAHYQFYETSVQPSLDGLDCEVWMEIAGKQYCDLTMEKANAVLKNQDLLDVVPFDRVLGPEAQDVIVTVYADITSKEFQKVHRHSYDAAVKGSSRYRVRYKPAKKTEERPLVISGYGVELALKRTDYIVIDDRKKDEEVTEKEKHKGSSETSLEDDEVVDMKPLSRSEVTGLSMNAAQFAVASKNPMDTLLKMTQDFPKHSASLASRNASNEFIEEYQVNREQFLPAGLNVMWINGIQYDPRKVDAFSLLDHLKRERKLINQFRDMGLTAAEAITILSNKALMATHTQQENQRFDWRDEEEGGDVIIWLNDIEKDKRYQDWPTDLDSLFQRVYPGQLPTVRKDISNAIVPVDFSKSESAFLIVNTIQNIIKRKVPLRWGIVPVGLSPAAIDQAKVIYHLQESYGIVAIMGYLEKYLEDAAKVLKPEPGYFQQIIEARTLKENKEQLDLPAVIGHEDISSRLEKANSYLKRLGSFHDSAPIFVNGVPVKADAEWLQTLSQQVGSDIQIIQRGAFEGKYEEDEWLAGVLLNNSILRRNPIVIPASDKDVAVLNLPVLFKGLEDKINKLPKLSAAKAFPSWKGSQLMVIADFDTPEGVRLAANAALFRKEHENFQILFVHNNNATTTDKRRSSHAYVFYVAQQEIPGSLDDFAKGFNNLADSGDLDSGPRHPEFPQLPELVKSLRLEPGQSALLLNGRQVGPLPAGAELGVAELEMLYDYELKKRITPAQEALEEDGHIENIKDTTAAANFYSLIAAAQISEIPEGIFELPPMIRTRMFYNWQDKHTAIAIGDNSTSSINFVIALDPASETAQRWIPILKAMTELDGVSLKIYMNPQSMLEELPVKRFYRYVLDSAPSFNDDGSIAGGAARFNRIPAKALLNLGMDVPAAWLVASKESIHDLDNLKLSSLPANSRVDATYQLESILIEGHSRDVDAEGNVPKGAQLLLSTAKDPHFADTTIMANLGYFQFKANPGYYKIDLKAGPSREIFNLDSVGSLGYEARPEDNKTEVALLSFLGVTLYPRLSRKPGMEMEDVLEMDASKSSDMVKQGSKFVGNLLQKAGLSKGVTAKPHADINIFSVASGHLYERMLNIMMVSVMRHTNQTVKFWFIEQFLSPSFKSFVPIMAKEYGFEYEMVTYKWPHWLRSQKEKQREIWGYKILFLDVLFPLDLDKVIFVDADQIVRTDMANLNAVDLQGAPYGFTPMCDSRMEMEGYRFWKQGYWKNFLRGLPYHISALYVVDLKRFRQIAAGDRLRQQYHQLSADPNSLSNLDQDLPNNMQQVIPIHSLDQNWLWCETWCSDDSLKDAKTIDLCNNPETKEPKLERARRQVPEWTEYDDEIAELARRTKAGGDRPLGSVQEDELKDKDRPASETASSEKGRPSDKDEL</sequence>
<evidence type="ECO:0000256" key="2">
    <source>
        <dbReference type="ARBA" id="ARBA00004319"/>
    </source>
</evidence>
<comment type="cofactor">
    <cofactor evidence="1">
        <name>Ca(2+)</name>
        <dbReference type="ChEBI" id="CHEBI:29108"/>
    </cofactor>
</comment>
<name>A0A6A6UEW4_9PEZI</name>
<dbReference type="InterPro" id="IPR040497">
    <property type="entry name" value="Glyco_transf_24"/>
</dbReference>
<comment type="pathway">
    <text evidence="3">Protein modification; protein glycosylation.</text>
</comment>
<keyword evidence="6 10" id="KW-0732">Signal</keyword>
<dbReference type="InterPro" id="IPR040525">
    <property type="entry name" value="UGGT_TRXL_4"/>
</dbReference>
<dbReference type="GO" id="GO:0005788">
    <property type="term" value="C:endoplasmic reticulum lumen"/>
    <property type="evidence" value="ECO:0007669"/>
    <property type="project" value="UniProtKB-SubCell"/>
</dbReference>
<dbReference type="Proteomes" id="UP000799302">
    <property type="component" value="Unassembled WGS sequence"/>
</dbReference>
<comment type="subcellular location">
    <subcellularLocation>
        <location evidence="2">Endoplasmic reticulum lumen</location>
    </subcellularLocation>
</comment>
<dbReference type="PANTHER" id="PTHR11226:SF0">
    <property type="entry name" value="UDP-GLUCOSE:GLYCOPROTEIN GLUCOSYLTRANSFERASE"/>
    <property type="match status" value="1"/>
</dbReference>
<comment type="similarity">
    <text evidence="4">Belongs to the glycosyltransferase 8 family.</text>
</comment>
<dbReference type="PANTHER" id="PTHR11226">
    <property type="entry name" value="UDP-GLUCOSE GLYCOPROTEIN:GLUCOSYLTRANSFERASE"/>
    <property type="match status" value="1"/>
</dbReference>
<evidence type="ECO:0000256" key="1">
    <source>
        <dbReference type="ARBA" id="ARBA00001913"/>
    </source>
</evidence>
<evidence type="ECO:0000313" key="16">
    <source>
        <dbReference type="EMBL" id="KAF2670722.1"/>
    </source>
</evidence>
<dbReference type="Pfam" id="PF18400">
    <property type="entry name" value="Thioredoxin_12"/>
    <property type="match status" value="1"/>
</dbReference>
<dbReference type="SUPFAM" id="SSF53448">
    <property type="entry name" value="Nucleotide-diphospho-sugar transferases"/>
    <property type="match status" value="1"/>
</dbReference>
<dbReference type="UniPathway" id="UPA00378"/>
<dbReference type="EMBL" id="MU004233">
    <property type="protein sequence ID" value="KAF2670722.1"/>
    <property type="molecule type" value="Genomic_DNA"/>
</dbReference>
<dbReference type="GO" id="GO:0018279">
    <property type="term" value="P:protein N-linked glycosylation via asparagine"/>
    <property type="evidence" value="ECO:0007669"/>
    <property type="project" value="TreeGrafter"/>
</dbReference>
<feature type="compositionally biased region" description="Basic and acidic residues" evidence="9">
    <location>
        <begin position="250"/>
        <end position="263"/>
    </location>
</feature>
<proteinExistence type="inferred from homology"/>
<dbReference type="CDD" id="cd06432">
    <property type="entry name" value="GT8_HUGT1_C_like"/>
    <property type="match status" value="1"/>
</dbReference>
<keyword evidence="7" id="KW-0256">Endoplasmic reticulum</keyword>
<dbReference type="GO" id="GO:0051082">
    <property type="term" value="F:unfolded protein binding"/>
    <property type="evidence" value="ECO:0007669"/>
    <property type="project" value="TreeGrafter"/>
</dbReference>
<dbReference type="InterPro" id="IPR009448">
    <property type="entry name" value="UDP-g_GGtrans"/>
</dbReference>
<feature type="compositionally biased region" description="Basic and acidic residues" evidence="9">
    <location>
        <begin position="1473"/>
        <end position="1499"/>
    </location>
</feature>
<evidence type="ECO:0000256" key="5">
    <source>
        <dbReference type="ARBA" id="ARBA00022679"/>
    </source>
</evidence>
<dbReference type="Pfam" id="PF06427">
    <property type="entry name" value="UDP-g_GGTase"/>
    <property type="match status" value="1"/>
</dbReference>
<dbReference type="InterPro" id="IPR040693">
    <property type="entry name" value="UGGT_TRXL_1"/>
</dbReference>
<evidence type="ECO:0000259" key="14">
    <source>
        <dbReference type="Pfam" id="PF18403"/>
    </source>
</evidence>
<evidence type="ECO:0000256" key="8">
    <source>
        <dbReference type="ARBA" id="ARBA00023180"/>
    </source>
</evidence>
<evidence type="ECO:0000313" key="17">
    <source>
        <dbReference type="Proteomes" id="UP000799302"/>
    </source>
</evidence>
<evidence type="ECO:0000256" key="4">
    <source>
        <dbReference type="ARBA" id="ARBA00006351"/>
    </source>
</evidence>
<evidence type="ECO:0008006" key="18">
    <source>
        <dbReference type="Google" id="ProtNLM"/>
    </source>
</evidence>
<dbReference type="InterPro" id="IPR029044">
    <property type="entry name" value="Nucleotide-diphossugar_trans"/>
</dbReference>
<feature type="domain" description="UDP-glucose:glycoprotein glucosyltransferase thioredoxin-like" evidence="14">
    <location>
        <begin position="676"/>
        <end position="868"/>
    </location>
</feature>
<evidence type="ECO:0000256" key="10">
    <source>
        <dbReference type="SAM" id="SignalP"/>
    </source>
</evidence>
<dbReference type="Pfam" id="PF18403">
    <property type="entry name" value="Thioredoxin_15"/>
    <property type="match status" value="1"/>
</dbReference>
<keyword evidence="8" id="KW-0325">Glycoprotein</keyword>
<dbReference type="Gene3D" id="3.90.550.10">
    <property type="entry name" value="Spore Coat Polysaccharide Biosynthesis Protein SpsA, Chain A"/>
    <property type="match status" value="1"/>
</dbReference>
<keyword evidence="5" id="KW-0808">Transferase</keyword>
<dbReference type="InterPro" id="IPR040694">
    <property type="entry name" value="UGGT_TRXL_2"/>
</dbReference>
<evidence type="ECO:0000256" key="9">
    <source>
        <dbReference type="SAM" id="MobiDB-lite"/>
    </source>
</evidence>
<feature type="domain" description="UGGT thioredoxin-like" evidence="13">
    <location>
        <begin position="409"/>
        <end position="654"/>
    </location>
</feature>
<dbReference type="InterPro" id="IPR040692">
    <property type="entry name" value="UGGT_TRXL_3"/>
</dbReference>